<protein>
    <recommendedName>
        <fullName evidence="5">Glycosyl transferase family 28 C-terminal domain-containing protein</fullName>
    </recommendedName>
</protein>
<gene>
    <name evidence="1" type="ORF">OS125_11135</name>
    <name evidence="2" type="ORF">OS129_10945</name>
</gene>
<evidence type="ECO:0000313" key="2">
    <source>
        <dbReference type="EMBL" id="MCX7469382.1"/>
    </source>
</evidence>
<dbReference type="Proteomes" id="UP001081709">
    <property type="component" value="Unassembled WGS sequence"/>
</dbReference>
<accession>A0A9Q4C9V0</accession>
<evidence type="ECO:0000313" key="3">
    <source>
        <dbReference type="Proteomes" id="UP001071478"/>
    </source>
</evidence>
<dbReference type="RefSeq" id="WP_200253271.1">
    <property type="nucleotide sequence ID" value="NZ_JAENIQ020000007.1"/>
</dbReference>
<evidence type="ECO:0000313" key="4">
    <source>
        <dbReference type="Proteomes" id="UP001081709"/>
    </source>
</evidence>
<proteinExistence type="predicted"/>
<evidence type="ECO:0008006" key="5">
    <source>
        <dbReference type="Google" id="ProtNLM"/>
    </source>
</evidence>
<dbReference type="AlphaFoldDB" id="A0A9Q4C9V0"/>
<organism evidence="2 3">
    <name type="scientific">Corynebacterium pygosceleis</name>
    <dbReference type="NCBI Taxonomy" id="2800406"/>
    <lineage>
        <taxon>Bacteria</taxon>
        <taxon>Bacillati</taxon>
        <taxon>Actinomycetota</taxon>
        <taxon>Actinomycetes</taxon>
        <taxon>Mycobacteriales</taxon>
        <taxon>Corynebacteriaceae</taxon>
        <taxon>Corynebacterium</taxon>
    </lineage>
</organism>
<dbReference type="Proteomes" id="UP001071478">
    <property type="component" value="Unassembled WGS sequence"/>
</dbReference>
<keyword evidence="4" id="KW-1185">Reference proteome</keyword>
<sequence length="322" mass="35960">MSSGFKKLDLPPDDLIYFPSYGTLGMGKEEWNAALTDHFGAILKVYKPKVVVFDGTFIYHGVYSQCFQNRTTLVWMRRGCWKEEVATNSDQYRNPHRYCDEVVVPGDYGEKRVELDSCRVPAAFFDPVIVSSPSAQYDRQTAKNELGLDADKKYVLIQLGAGNINDIQSDISVILDQLSGTGFYPVMLNNPVSNSEATGVGDIVIINKYPISPFYKAFDAVVMAAGYNSVQEAVSHRLNALLIPNLDTATDDQLRRAINSSKFEGIDYVDSKDNLREKLCSLLRQAELDPQQSDTVVNPIPEPRGAYQIARYIENVILGMSN</sequence>
<dbReference type="EMBL" id="JAPMKV010000009">
    <property type="protein sequence ID" value="MCX7445785.1"/>
    <property type="molecule type" value="Genomic_DNA"/>
</dbReference>
<evidence type="ECO:0000313" key="1">
    <source>
        <dbReference type="EMBL" id="MCX7445785.1"/>
    </source>
</evidence>
<reference evidence="2" key="1">
    <citation type="submission" date="2022-11" db="EMBL/GenBank/DDBJ databases">
        <title>Corynebacterium sp. isolated from Penguins.</title>
        <authorList>
            <person name="Sedlar K."/>
            <person name="Svec P."/>
        </authorList>
    </citation>
    <scope>NUCLEOTIDE SEQUENCE</scope>
    <source>
        <strain evidence="1">P7003</strain>
        <strain evidence="2">P7374</strain>
    </source>
</reference>
<name>A0A9Q4C9V0_9CORY</name>
<dbReference type="Gene3D" id="3.40.50.2000">
    <property type="entry name" value="Glycogen Phosphorylase B"/>
    <property type="match status" value="1"/>
</dbReference>
<dbReference type="SUPFAM" id="SSF53756">
    <property type="entry name" value="UDP-Glycosyltransferase/glycogen phosphorylase"/>
    <property type="match status" value="1"/>
</dbReference>
<comment type="caution">
    <text evidence="2">The sequence shown here is derived from an EMBL/GenBank/DDBJ whole genome shotgun (WGS) entry which is preliminary data.</text>
</comment>
<dbReference type="EMBL" id="JAPMKU010000007">
    <property type="protein sequence ID" value="MCX7469382.1"/>
    <property type="molecule type" value="Genomic_DNA"/>
</dbReference>